<feature type="compositionally biased region" description="Basic and acidic residues" evidence="5">
    <location>
        <begin position="40"/>
        <end position="50"/>
    </location>
</feature>
<feature type="region of interest" description="Disordered" evidence="5">
    <location>
        <begin position="1"/>
        <end position="213"/>
    </location>
</feature>
<dbReference type="HOGENOM" id="CLU_036626_0_0_1"/>
<dbReference type="OrthoDB" id="166375at2759"/>
<dbReference type="GO" id="GO:1990269">
    <property type="term" value="F:RNA polymerase II C-terminal domain phosphoserine binding"/>
    <property type="evidence" value="ECO:0007669"/>
    <property type="project" value="TreeGrafter"/>
</dbReference>
<dbReference type="RefSeq" id="XP_001878759.1">
    <property type="nucleotide sequence ID" value="XM_001878724.1"/>
</dbReference>
<dbReference type="GO" id="GO:0003677">
    <property type="term" value="F:DNA binding"/>
    <property type="evidence" value="ECO:0007669"/>
    <property type="project" value="InterPro"/>
</dbReference>
<dbReference type="Pfam" id="PF03126">
    <property type="entry name" value="Plus-3"/>
    <property type="match status" value="1"/>
</dbReference>
<evidence type="ECO:0000256" key="5">
    <source>
        <dbReference type="SAM" id="MobiDB-lite"/>
    </source>
</evidence>
<dbReference type="Proteomes" id="UP000001194">
    <property type="component" value="Unassembled WGS sequence"/>
</dbReference>
<feature type="compositionally biased region" description="Basic and acidic residues" evidence="5">
    <location>
        <begin position="135"/>
        <end position="167"/>
    </location>
</feature>
<dbReference type="KEGG" id="lbc:LACBIDRAFT_317070"/>
<accession>B0D4C2</accession>
<keyword evidence="4" id="KW-0539">Nucleus</keyword>
<proteinExistence type="predicted"/>
<dbReference type="PANTHER" id="PTHR13115">
    <property type="entry name" value="RNA POLYMERASE-ASSOCIATED PROTEIN RTF1 HOMOLOG"/>
    <property type="match status" value="1"/>
</dbReference>
<evidence type="ECO:0000256" key="3">
    <source>
        <dbReference type="ARBA" id="ARBA00023163"/>
    </source>
</evidence>
<feature type="region of interest" description="Disordered" evidence="5">
    <location>
        <begin position="454"/>
        <end position="478"/>
    </location>
</feature>
<evidence type="ECO:0000256" key="2">
    <source>
        <dbReference type="ARBA" id="ARBA00023015"/>
    </source>
</evidence>
<dbReference type="InterPro" id="IPR004343">
    <property type="entry name" value="Plus-3_dom"/>
</dbReference>
<dbReference type="PROSITE" id="PS51360">
    <property type="entry name" value="PLUS3"/>
    <property type="match status" value="1"/>
</dbReference>
<sequence length="540" mass="60954">MSEFEDDIDDQLLELAGATEKKRKRHSGAHSKSSSKKRKADPMDSESEKEPESEDDAAGSLDPYPLEGQYKDEADRQRLLEMPETAREEILAERSEKKQRLNEQQKLADLLNQRSAVGADSVAKAAKRQHTVRGATKEKTRKLDELKARRKAKDEKKRNTSPKRDRSSSPMDMEISDEESEDGQITKQDQEEEKERRLLGKTAEPDNTPSTLQHFESCRLSRDTLAKYCMAPWFQEYVRGAWVRYLIGQEAGQPVYRMCEIADLSAEAVKPYKVNDKLVNQVFDLKHGKSIRSFNMDKVSNGPFIEASFFLFMARGICDLLLQKEFDRLVKVYAAEDVKLPTKLHLEQKVAQLQKLISQPVTESDISAMLQRRNQVQNNKPTGMSTLERSRLTQARTLAMRRHDYDEVKDIDIQLAAAEIVTAPARVEAVDVLAKVNERNRKANQEAVRRAEMAESERKRRERKLVAAGGAATPQDPSARLKTVPRLFNAATPTSRPGTPLANGAVTPQPPAEFVVKTTVATKSFEASILDSIEIDLGDF</sequence>
<dbReference type="AlphaFoldDB" id="B0D4C2"/>
<evidence type="ECO:0000256" key="1">
    <source>
        <dbReference type="ARBA" id="ARBA00004123"/>
    </source>
</evidence>
<dbReference type="SUPFAM" id="SSF159042">
    <property type="entry name" value="Plus3-like"/>
    <property type="match status" value="1"/>
</dbReference>
<organism evidence="8">
    <name type="scientific">Laccaria bicolor (strain S238N-H82 / ATCC MYA-4686)</name>
    <name type="common">Bicoloured deceiver</name>
    <name type="synonym">Laccaria laccata var. bicolor</name>
    <dbReference type="NCBI Taxonomy" id="486041"/>
    <lineage>
        <taxon>Eukaryota</taxon>
        <taxon>Fungi</taxon>
        <taxon>Dikarya</taxon>
        <taxon>Basidiomycota</taxon>
        <taxon>Agaricomycotina</taxon>
        <taxon>Agaricomycetes</taxon>
        <taxon>Agaricomycetidae</taxon>
        <taxon>Agaricales</taxon>
        <taxon>Agaricineae</taxon>
        <taxon>Hydnangiaceae</taxon>
        <taxon>Laccaria</taxon>
    </lineage>
</organism>
<gene>
    <name evidence="7" type="ORF">LACBIDRAFT_317070</name>
</gene>
<dbReference type="STRING" id="486041.B0D4C2"/>
<evidence type="ECO:0000259" key="6">
    <source>
        <dbReference type="PROSITE" id="PS51360"/>
    </source>
</evidence>
<evidence type="ECO:0000256" key="4">
    <source>
        <dbReference type="ARBA" id="ARBA00023242"/>
    </source>
</evidence>
<dbReference type="GeneID" id="6074608"/>
<dbReference type="EMBL" id="DS547097">
    <property type="protein sequence ID" value="EDR10309.1"/>
    <property type="molecule type" value="Genomic_DNA"/>
</dbReference>
<feature type="compositionally biased region" description="Basic and acidic residues" evidence="5">
    <location>
        <begin position="69"/>
        <end position="103"/>
    </location>
</feature>
<evidence type="ECO:0000313" key="7">
    <source>
        <dbReference type="EMBL" id="EDR10309.1"/>
    </source>
</evidence>
<dbReference type="SMART" id="SM00719">
    <property type="entry name" value="Plus3"/>
    <property type="match status" value="1"/>
</dbReference>
<feature type="compositionally biased region" description="Acidic residues" evidence="5">
    <location>
        <begin position="1"/>
        <end position="12"/>
    </location>
</feature>
<feature type="domain" description="Plus3" evidence="6">
    <location>
        <begin position="209"/>
        <end position="358"/>
    </location>
</feature>
<keyword evidence="8" id="KW-1185">Reference proteome</keyword>
<protein>
    <submittedName>
        <fullName evidence="7">Predicted protein</fullName>
    </submittedName>
</protein>
<keyword evidence="3" id="KW-0804">Transcription</keyword>
<dbReference type="PANTHER" id="PTHR13115:SF8">
    <property type="entry name" value="RNA POLYMERASE-ASSOCIATED PROTEIN RTF1 HOMOLOG"/>
    <property type="match status" value="1"/>
</dbReference>
<dbReference type="InParanoid" id="B0D4C2"/>
<evidence type="ECO:0000313" key="8">
    <source>
        <dbReference type="Proteomes" id="UP000001194"/>
    </source>
</evidence>
<keyword evidence="2" id="KW-0805">Transcription regulation</keyword>
<dbReference type="FunCoup" id="B0D4C2">
    <property type="interactions" value="623"/>
</dbReference>
<dbReference type="InterPro" id="IPR036128">
    <property type="entry name" value="Plus3-like_sf"/>
</dbReference>
<dbReference type="GO" id="GO:0016593">
    <property type="term" value="C:Cdc73/Paf1 complex"/>
    <property type="evidence" value="ECO:0007669"/>
    <property type="project" value="TreeGrafter"/>
</dbReference>
<dbReference type="Gene3D" id="3.90.70.200">
    <property type="entry name" value="Plus-3 domain"/>
    <property type="match status" value="1"/>
</dbReference>
<name>B0D4C2_LACBS</name>
<reference evidence="7 8" key="1">
    <citation type="journal article" date="2008" name="Nature">
        <title>The genome of Laccaria bicolor provides insights into mycorrhizal symbiosis.</title>
        <authorList>
            <person name="Martin F."/>
            <person name="Aerts A."/>
            <person name="Ahren D."/>
            <person name="Brun A."/>
            <person name="Danchin E.G.J."/>
            <person name="Duchaussoy F."/>
            <person name="Gibon J."/>
            <person name="Kohler A."/>
            <person name="Lindquist E."/>
            <person name="Pereda V."/>
            <person name="Salamov A."/>
            <person name="Shapiro H.J."/>
            <person name="Wuyts J."/>
            <person name="Blaudez D."/>
            <person name="Buee M."/>
            <person name="Brokstein P."/>
            <person name="Canbaeck B."/>
            <person name="Cohen D."/>
            <person name="Courty P.E."/>
            <person name="Coutinho P.M."/>
            <person name="Delaruelle C."/>
            <person name="Detter J.C."/>
            <person name="Deveau A."/>
            <person name="DiFazio S."/>
            <person name="Duplessis S."/>
            <person name="Fraissinet-Tachet L."/>
            <person name="Lucic E."/>
            <person name="Frey-Klett P."/>
            <person name="Fourrey C."/>
            <person name="Feussner I."/>
            <person name="Gay G."/>
            <person name="Grimwood J."/>
            <person name="Hoegger P.J."/>
            <person name="Jain P."/>
            <person name="Kilaru S."/>
            <person name="Labbe J."/>
            <person name="Lin Y.C."/>
            <person name="Legue V."/>
            <person name="Le Tacon F."/>
            <person name="Marmeisse R."/>
            <person name="Melayah D."/>
            <person name="Montanini B."/>
            <person name="Muratet M."/>
            <person name="Nehls U."/>
            <person name="Niculita-Hirzel H."/>
            <person name="Oudot-Le Secq M.P."/>
            <person name="Peter M."/>
            <person name="Quesneville H."/>
            <person name="Rajashekar B."/>
            <person name="Reich M."/>
            <person name="Rouhier N."/>
            <person name="Schmutz J."/>
            <person name="Yin T."/>
            <person name="Chalot M."/>
            <person name="Henrissat B."/>
            <person name="Kuees U."/>
            <person name="Lucas S."/>
            <person name="Van de Peer Y."/>
            <person name="Podila G.K."/>
            <person name="Polle A."/>
            <person name="Pukkila P.J."/>
            <person name="Richardson P.M."/>
            <person name="Rouze P."/>
            <person name="Sanders I.R."/>
            <person name="Stajich J.E."/>
            <person name="Tunlid A."/>
            <person name="Tuskan G."/>
            <person name="Grigoriev I.V."/>
        </authorList>
    </citation>
    <scope>NUCLEOTIDE SEQUENCE [LARGE SCALE GENOMIC DNA]</scope>
    <source>
        <strain evidence="8">S238N-H82 / ATCC MYA-4686</strain>
    </source>
</reference>
<feature type="compositionally biased region" description="Basic residues" evidence="5">
    <location>
        <begin position="21"/>
        <end position="39"/>
    </location>
</feature>
<comment type="subcellular location">
    <subcellularLocation>
        <location evidence="1">Nucleus</location>
    </subcellularLocation>
</comment>